<keyword evidence="3" id="KW-1185">Reference proteome</keyword>
<evidence type="ECO:0000313" key="2">
    <source>
        <dbReference type="EMBL" id="MPC45387.1"/>
    </source>
</evidence>
<feature type="region of interest" description="Disordered" evidence="1">
    <location>
        <begin position="1"/>
        <end position="72"/>
    </location>
</feature>
<sequence>MTGAGLLKGYLTSHQLTCEDKQKSQRCQTPTGISRPPPRSDNTHASPPPTLPISSPPMPQLPPDVYPPTLSLPVSSSLSSLLHLLSLPLPLPYPPALSLPASPH</sequence>
<dbReference type="Proteomes" id="UP000324222">
    <property type="component" value="Unassembled WGS sequence"/>
</dbReference>
<evidence type="ECO:0000313" key="3">
    <source>
        <dbReference type="Proteomes" id="UP000324222"/>
    </source>
</evidence>
<feature type="compositionally biased region" description="Pro residues" evidence="1">
    <location>
        <begin position="46"/>
        <end position="66"/>
    </location>
</feature>
<gene>
    <name evidence="2" type="ORF">E2C01_039085</name>
</gene>
<organism evidence="2 3">
    <name type="scientific">Portunus trituberculatus</name>
    <name type="common">Swimming crab</name>
    <name type="synonym">Neptunus trituberculatus</name>
    <dbReference type="NCBI Taxonomy" id="210409"/>
    <lineage>
        <taxon>Eukaryota</taxon>
        <taxon>Metazoa</taxon>
        <taxon>Ecdysozoa</taxon>
        <taxon>Arthropoda</taxon>
        <taxon>Crustacea</taxon>
        <taxon>Multicrustacea</taxon>
        <taxon>Malacostraca</taxon>
        <taxon>Eumalacostraca</taxon>
        <taxon>Eucarida</taxon>
        <taxon>Decapoda</taxon>
        <taxon>Pleocyemata</taxon>
        <taxon>Brachyura</taxon>
        <taxon>Eubrachyura</taxon>
        <taxon>Portunoidea</taxon>
        <taxon>Portunidae</taxon>
        <taxon>Portuninae</taxon>
        <taxon>Portunus</taxon>
    </lineage>
</organism>
<accession>A0A5B7FIN2</accession>
<proteinExistence type="predicted"/>
<dbReference type="EMBL" id="VSRR010006702">
    <property type="protein sequence ID" value="MPC45387.1"/>
    <property type="molecule type" value="Genomic_DNA"/>
</dbReference>
<dbReference type="AlphaFoldDB" id="A0A5B7FIN2"/>
<evidence type="ECO:0000256" key="1">
    <source>
        <dbReference type="SAM" id="MobiDB-lite"/>
    </source>
</evidence>
<protein>
    <submittedName>
        <fullName evidence="2">Uncharacterized protein</fullName>
    </submittedName>
</protein>
<comment type="caution">
    <text evidence="2">The sequence shown here is derived from an EMBL/GenBank/DDBJ whole genome shotgun (WGS) entry which is preliminary data.</text>
</comment>
<reference evidence="2 3" key="1">
    <citation type="submission" date="2019-05" db="EMBL/GenBank/DDBJ databases">
        <title>Another draft genome of Portunus trituberculatus and its Hox gene families provides insights of decapod evolution.</title>
        <authorList>
            <person name="Jeong J.-H."/>
            <person name="Song I."/>
            <person name="Kim S."/>
            <person name="Choi T."/>
            <person name="Kim D."/>
            <person name="Ryu S."/>
            <person name="Kim W."/>
        </authorList>
    </citation>
    <scope>NUCLEOTIDE SEQUENCE [LARGE SCALE GENOMIC DNA]</scope>
    <source>
        <tissue evidence="2">Muscle</tissue>
    </source>
</reference>
<name>A0A5B7FIN2_PORTR</name>